<dbReference type="SUPFAM" id="SSF56112">
    <property type="entry name" value="Protein kinase-like (PK-like)"/>
    <property type="match status" value="1"/>
</dbReference>
<dbReference type="InterPro" id="IPR011009">
    <property type="entry name" value="Kinase-like_dom_sf"/>
</dbReference>
<dbReference type="AlphaFoldDB" id="A0A936TFF2"/>
<dbReference type="InterPro" id="IPR016477">
    <property type="entry name" value="Fructo-/Ketosamine-3-kinase"/>
</dbReference>
<comment type="similarity">
    <text evidence="1">Belongs to the fructosamine kinase family.</text>
</comment>
<comment type="caution">
    <text evidence="2">The sequence shown here is derived from an EMBL/GenBank/DDBJ whole genome shotgun (WGS) entry which is preliminary data.</text>
</comment>
<dbReference type="PIRSF" id="PIRSF006221">
    <property type="entry name" value="Ketosamine-3-kinase"/>
    <property type="match status" value="1"/>
</dbReference>
<dbReference type="Gene3D" id="1.10.510.10">
    <property type="entry name" value="Transferase(Phosphotransferase) domain 1"/>
    <property type="match status" value="1"/>
</dbReference>
<gene>
    <name evidence="2" type="ORF">IPN02_13000</name>
</gene>
<dbReference type="Proteomes" id="UP000727993">
    <property type="component" value="Unassembled WGS sequence"/>
</dbReference>
<evidence type="ECO:0000256" key="1">
    <source>
        <dbReference type="PIRNR" id="PIRNR006221"/>
    </source>
</evidence>
<dbReference type="PANTHER" id="PTHR12149">
    <property type="entry name" value="FRUCTOSAMINE 3 KINASE-RELATED PROTEIN"/>
    <property type="match status" value="1"/>
</dbReference>
<dbReference type="PANTHER" id="PTHR12149:SF8">
    <property type="entry name" value="PROTEIN-RIBULOSAMINE 3-KINASE"/>
    <property type="match status" value="1"/>
</dbReference>
<keyword evidence="1" id="KW-0808">Transferase</keyword>
<name>A0A936TFF2_9ACTN</name>
<evidence type="ECO:0000313" key="3">
    <source>
        <dbReference type="Proteomes" id="UP000727993"/>
    </source>
</evidence>
<dbReference type="EMBL" id="JADJZA010000007">
    <property type="protein sequence ID" value="MBK9297719.1"/>
    <property type="molecule type" value="Genomic_DNA"/>
</dbReference>
<dbReference type="Gene3D" id="3.30.200.20">
    <property type="entry name" value="Phosphorylase Kinase, domain 1"/>
    <property type="match status" value="1"/>
</dbReference>
<protein>
    <submittedName>
        <fullName evidence="2">Fructosamine kinase family protein</fullName>
    </submittedName>
</protein>
<reference evidence="2 3" key="1">
    <citation type="submission" date="2020-10" db="EMBL/GenBank/DDBJ databases">
        <title>Connecting structure to function with the recovery of over 1000 high-quality activated sludge metagenome-assembled genomes encoding full-length rRNA genes using long-read sequencing.</title>
        <authorList>
            <person name="Singleton C.M."/>
            <person name="Petriglieri F."/>
            <person name="Kristensen J.M."/>
            <person name="Kirkegaard R.H."/>
            <person name="Michaelsen T.Y."/>
            <person name="Andersen M.H."/>
            <person name="Karst S.M."/>
            <person name="Dueholm M.S."/>
            <person name="Nielsen P.H."/>
            <person name="Albertsen M."/>
        </authorList>
    </citation>
    <scope>NUCLEOTIDE SEQUENCE [LARGE SCALE GENOMIC DNA]</scope>
    <source>
        <strain evidence="2">Lyne_18-Q3-R50-59_MAXAC.006</strain>
    </source>
</reference>
<accession>A0A936TFF2</accession>
<keyword evidence="1 2" id="KW-0418">Kinase</keyword>
<proteinExistence type="inferred from homology"/>
<organism evidence="2 3">
    <name type="scientific">Candidatus Neomicrothrix subdominans</name>
    <dbReference type="NCBI Taxonomy" id="2954438"/>
    <lineage>
        <taxon>Bacteria</taxon>
        <taxon>Bacillati</taxon>
        <taxon>Actinomycetota</taxon>
        <taxon>Acidimicrobiia</taxon>
        <taxon>Acidimicrobiales</taxon>
        <taxon>Microthrixaceae</taxon>
        <taxon>Candidatus Neomicrothrix</taxon>
    </lineage>
</organism>
<evidence type="ECO:0000313" key="2">
    <source>
        <dbReference type="EMBL" id="MBK9297719.1"/>
    </source>
</evidence>
<dbReference type="Gene3D" id="1.20.1270.240">
    <property type="match status" value="1"/>
</dbReference>
<sequence length="290" mass="30417">MDVRRSLEQRVGAALGARVVEAAVLGGGDVSEAYRMGLEDGRMVFAKTHRNPPPGFFATEAASLAWLGESGAVRVPSVLAVDDASLVLEWIPEGRRSADVASEAAFGAELAALHAAGAPYFGRVDRAATTSRSLPNEPADSWAEFFATNRLLPLARLAAEASALSDATIAAIEAMAGRLNELGVPAEAPARLHGDLWAGNRLVDLDGHSWLIDPAAFGGHREFDLAMMDLFGGFGPECWAAYDDVAPLADGWQARVPLHQLAPLITHAIKFGGAYVGAVDRALAAAGRLG</sequence>
<dbReference type="Pfam" id="PF03881">
    <property type="entry name" value="Fructosamin_kin"/>
    <property type="match status" value="1"/>
</dbReference>
<dbReference type="GO" id="GO:0016301">
    <property type="term" value="F:kinase activity"/>
    <property type="evidence" value="ECO:0007669"/>
    <property type="project" value="UniProtKB-UniRule"/>
</dbReference>